<dbReference type="Proteomes" id="UP000010798">
    <property type="component" value="Chromosome"/>
</dbReference>
<dbReference type="STRING" id="886293.Sinac_1667"/>
<evidence type="ECO:0000256" key="1">
    <source>
        <dbReference type="SAM" id="MobiDB-lite"/>
    </source>
</evidence>
<protein>
    <submittedName>
        <fullName evidence="2">Uncharacterized protein</fullName>
    </submittedName>
</protein>
<dbReference type="RefSeq" id="WP_015245214.1">
    <property type="nucleotide sequence ID" value="NC_019892.1"/>
</dbReference>
<name>L0DB11_SINAD</name>
<dbReference type="OrthoDB" id="9905121at2"/>
<dbReference type="AlphaFoldDB" id="L0DB11"/>
<dbReference type="KEGG" id="saci:Sinac_1667"/>
<evidence type="ECO:0000313" key="3">
    <source>
        <dbReference type="Proteomes" id="UP000010798"/>
    </source>
</evidence>
<dbReference type="EMBL" id="CP003364">
    <property type="protein sequence ID" value="AGA26045.1"/>
    <property type="molecule type" value="Genomic_DNA"/>
</dbReference>
<evidence type="ECO:0000313" key="2">
    <source>
        <dbReference type="EMBL" id="AGA26045.1"/>
    </source>
</evidence>
<proteinExistence type="predicted"/>
<accession>L0DB11</accession>
<reference evidence="2 3" key="1">
    <citation type="submission" date="2012-02" db="EMBL/GenBank/DDBJ databases">
        <title>Complete sequence of chromosome of Singulisphaera acidiphila DSM 18658.</title>
        <authorList>
            <consortium name="US DOE Joint Genome Institute (JGI-PGF)"/>
            <person name="Lucas S."/>
            <person name="Copeland A."/>
            <person name="Lapidus A."/>
            <person name="Glavina del Rio T."/>
            <person name="Dalin E."/>
            <person name="Tice H."/>
            <person name="Bruce D."/>
            <person name="Goodwin L."/>
            <person name="Pitluck S."/>
            <person name="Peters L."/>
            <person name="Ovchinnikova G."/>
            <person name="Chertkov O."/>
            <person name="Kyrpides N."/>
            <person name="Mavromatis K."/>
            <person name="Ivanova N."/>
            <person name="Brettin T."/>
            <person name="Detter J.C."/>
            <person name="Han C."/>
            <person name="Larimer F."/>
            <person name="Land M."/>
            <person name="Hauser L."/>
            <person name="Markowitz V."/>
            <person name="Cheng J.-F."/>
            <person name="Hugenholtz P."/>
            <person name="Woyke T."/>
            <person name="Wu D."/>
            <person name="Tindall B."/>
            <person name="Pomrenke H."/>
            <person name="Brambilla E."/>
            <person name="Klenk H.-P."/>
            <person name="Eisen J.A."/>
        </authorList>
    </citation>
    <scope>NUCLEOTIDE SEQUENCE [LARGE SCALE GENOMIC DNA]</scope>
    <source>
        <strain evidence="3">ATCC BAA-1392 / DSM 18658 / VKM B-2454 / MOB10</strain>
    </source>
</reference>
<gene>
    <name evidence="2" type="ordered locus">Sinac_1667</name>
</gene>
<feature type="region of interest" description="Disordered" evidence="1">
    <location>
        <begin position="25"/>
        <end position="75"/>
    </location>
</feature>
<keyword evidence="3" id="KW-1185">Reference proteome</keyword>
<sequence>MLRDHRRKRIVKRNVHVTIQNFYGPKVTPTSREAAKVPSTRNQPYPAPEAGQESVPQADSRNDGHRGQYDPGLETYDGKSRIALILAVEKATDYDRTDPHCPSCGQAKGEMVVFMVAGGNVCRACPACFVGFSKRA</sequence>
<organism evidence="2 3">
    <name type="scientific">Singulisphaera acidiphila (strain ATCC BAA-1392 / DSM 18658 / VKM B-2454 / MOB10)</name>
    <dbReference type="NCBI Taxonomy" id="886293"/>
    <lineage>
        <taxon>Bacteria</taxon>
        <taxon>Pseudomonadati</taxon>
        <taxon>Planctomycetota</taxon>
        <taxon>Planctomycetia</taxon>
        <taxon>Isosphaerales</taxon>
        <taxon>Isosphaeraceae</taxon>
        <taxon>Singulisphaera</taxon>
    </lineage>
</organism>
<dbReference type="HOGENOM" id="CLU_1874041_0_0_0"/>